<dbReference type="PROSITE" id="PS00660">
    <property type="entry name" value="FERM_1"/>
    <property type="match status" value="1"/>
</dbReference>
<dbReference type="PANTHER" id="PTHR23280:SF21">
    <property type="entry name" value="PROTEIN 4.1 HOMOLOG"/>
    <property type="match status" value="1"/>
</dbReference>
<dbReference type="WBParaSite" id="maker-uti_cns_0005954-snap-gene-0.3-mRNA-1">
    <property type="protein sequence ID" value="maker-uti_cns_0005954-snap-gene-0.3-mRNA-1"/>
    <property type="gene ID" value="maker-uti_cns_0005954-snap-gene-0.3"/>
</dbReference>
<dbReference type="InterPro" id="IPR019749">
    <property type="entry name" value="Band_41_domain"/>
</dbReference>
<name>A0A1I8HFZ1_9PLAT</name>
<accession>A0A1I8HFZ1</accession>
<keyword evidence="2" id="KW-1185">Reference proteome</keyword>
<reference evidence="3" key="1">
    <citation type="submission" date="2016-11" db="UniProtKB">
        <authorList>
            <consortium name="WormBaseParasite"/>
        </authorList>
    </citation>
    <scope>IDENTIFICATION</scope>
</reference>
<dbReference type="Gene3D" id="3.10.20.90">
    <property type="entry name" value="Phosphatidylinositol 3-kinase Catalytic Subunit, Chain A, domain 1"/>
    <property type="match status" value="1"/>
</dbReference>
<dbReference type="SUPFAM" id="SSF54236">
    <property type="entry name" value="Ubiquitin-like"/>
    <property type="match status" value="1"/>
</dbReference>
<evidence type="ECO:0000313" key="3">
    <source>
        <dbReference type="WBParaSite" id="maker-uti_cns_0005954-snap-gene-0.3-mRNA-1"/>
    </source>
</evidence>
<sequence>QQQQQVLPHSDSRVGEADTISKRDYYTLRDQGATMQPTLQRQSEGGGGGIRRLGSVKMRECLVVMLDGSVNSFEVDPASKAQDLFDETCKFLCLREKEYFGLCYRDSTHIFHWLYNDRRLNKQIGKNEWKLEFMVKFYPPDPENLRDNLTRYYMALQIRQNLMADILPCSFTTYIVLGSYVVQSEIGDYDPSDPRFNDVTYLQDCPFCPEEFPRTPRPPRAAFSGRRQEAGQCTAFDMHEARDSRGDEIYVGVYHGGVLVYRNSLRINAVLLAEDHPGVLQAQLAEESPLRPADSDWR</sequence>
<evidence type="ECO:0000313" key="2">
    <source>
        <dbReference type="Proteomes" id="UP000095280"/>
    </source>
</evidence>
<protein>
    <submittedName>
        <fullName evidence="3">FERM domain-containing protein</fullName>
    </submittedName>
</protein>
<dbReference type="AlphaFoldDB" id="A0A1I8HFZ1"/>
<dbReference type="Proteomes" id="UP000095280">
    <property type="component" value="Unplaced"/>
</dbReference>
<dbReference type="GO" id="GO:0005886">
    <property type="term" value="C:plasma membrane"/>
    <property type="evidence" value="ECO:0007669"/>
    <property type="project" value="TreeGrafter"/>
</dbReference>
<dbReference type="InterPro" id="IPR000299">
    <property type="entry name" value="FERM_domain"/>
</dbReference>
<dbReference type="Pfam" id="PF00373">
    <property type="entry name" value="FERM_M"/>
    <property type="match status" value="1"/>
</dbReference>
<dbReference type="InterPro" id="IPR018979">
    <property type="entry name" value="FERM_N"/>
</dbReference>
<dbReference type="InterPro" id="IPR035963">
    <property type="entry name" value="FERM_2"/>
</dbReference>
<dbReference type="InterPro" id="IPR019748">
    <property type="entry name" value="FERM_central"/>
</dbReference>
<dbReference type="PRINTS" id="PR00935">
    <property type="entry name" value="BAND41"/>
</dbReference>
<dbReference type="InterPro" id="IPR019747">
    <property type="entry name" value="FERM_CS"/>
</dbReference>
<dbReference type="Gene3D" id="1.20.80.60">
    <property type="match status" value="1"/>
</dbReference>
<dbReference type="SMART" id="SM00295">
    <property type="entry name" value="B41"/>
    <property type="match status" value="1"/>
</dbReference>
<proteinExistence type="predicted"/>
<dbReference type="GO" id="GO:0008092">
    <property type="term" value="F:cytoskeletal protein binding"/>
    <property type="evidence" value="ECO:0007669"/>
    <property type="project" value="InterPro"/>
</dbReference>
<dbReference type="InterPro" id="IPR029071">
    <property type="entry name" value="Ubiquitin-like_domsf"/>
</dbReference>
<dbReference type="CDD" id="cd01765">
    <property type="entry name" value="FERM_F0_F1"/>
    <property type="match status" value="1"/>
</dbReference>
<dbReference type="Gene3D" id="2.30.29.30">
    <property type="entry name" value="Pleckstrin-homology domain (PH domain)/Phosphotyrosine-binding domain (PTB)"/>
    <property type="match status" value="1"/>
</dbReference>
<evidence type="ECO:0000259" key="1">
    <source>
        <dbReference type="PROSITE" id="PS50057"/>
    </source>
</evidence>
<dbReference type="GO" id="GO:0031032">
    <property type="term" value="P:actomyosin structure organization"/>
    <property type="evidence" value="ECO:0007669"/>
    <property type="project" value="TreeGrafter"/>
</dbReference>
<dbReference type="PANTHER" id="PTHR23280">
    <property type="entry name" value="4.1 G PROTEIN"/>
    <property type="match status" value="1"/>
</dbReference>
<feature type="domain" description="FERM" evidence="1">
    <location>
        <begin position="59"/>
        <end position="298"/>
    </location>
</feature>
<dbReference type="InterPro" id="IPR011993">
    <property type="entry name" value="PH-like_dom_sf"/>
</dbReference>
<dbReference type="CDD" id="cd14473">
    <property type="entry name" value="FERM_B-lobe"/>
    <property type="match status" value="1"/>
</dbReference>
<organism evidence="2 3">
    <name type="scientific">Macrostomum lignano</name>
    <dbReference type="NCBI Taxonomy" id="282301"/>
    <lineage>
        <taxon>Eukaryota</taxon>
        <taxon>Metazoa</taxon>
        <taxon>Spiralia</taxon>
        <taxon>Lophotrochozoa</taxon>
        <taxon>Platyhelminthes</taxon>
        <taxon>Rhabditophora</taxon>
        <taxon>Macrostomorpha</taxon>
        <taxon>Macrostomida</taxon>
        <taxon>Macrostomidae</taxon>
        <taxon>Macrostomum</taxon>
    </lineage>
</organism>
<dbReference type="GO" id="GO:0005856">
    <property type="term" value="C:cytoskeleton"/>
    <property type="evidence" value="ECO:0007669"/>
    <property type="project" value="TreeGrafter"/>
</dbReference>
<dbReference type="PROSITE" id="PS50057">
    <property type="entry name" value="FERM_3"/>
    <property type="match status" value="1"/>
</dbReference>
<dbReference type="Pfam" id="PF09379">
    <property type="entry name" value="FERM_N"/>
    <property type="match status" value="1"/>
</dbReference>
<dbReference type="SUPFAM" id="SSF47031">
    <property type="entry name" value="Second domain of FERM"/>
    <property type="match status" value="1"/>
</dbReference>
<dbReference type="InterPro" id="IPR000798">
    <property type="entry name" value="Ez/rad/moesin-like"/>
</dbReference>
<dbReference type="PRINTS" id="PR00661">
    <property type="entry name" value="ERMFAMILY"/>
</dbReference>